<keyword evidence="7" id="KW-1185">Reference proteome</keyword>
<dbReference type="RefSeq" id="WP_379787507.1">
    <property type="nucleotide sequence ID" value="NZ_JBHSHL010000009.1"/>
</dbReference>
<dbReference type="PRINTS" id="PR00992">
    <property type="entry name" value="ALARACEMASE"/>
</dbReference>
<feature type="active site" description="Proton acceptor; specific for L-alanine" evidence="4">
    <location>
        <position position="270"/>
    </location>
</feature>
<dbReference type="InterPro" id="IPR001608">
    <property type="entry name" value="Ala_racemase_N"/>
</dbReference>
<dbReference type="SMART" id="SM01005">
    <property type="entry name" value="Ala_racemase_C"/>
    <property type="match status" value="1"/>
</dbReference>
<feature type="binding site" evidence="4">
    <location>
        <position position="139"/>
    </location>
    <ligand>
        <name>substrate</name>
    </ligand>
</feature>
<dbReference type="EMBL" id="JBHSHL010000009">
    <property type="protein sequence ID" value="MFC4804025.1"/>
    <property type="molecule type" value="Genomic_DNA"/>
</dbReference>
<dbReference type="SUPFAM" id="SSF50621">
    <property type="entry name" value="Alanine racemase C-terminal domain-like"/>
    <property type="match status" value="1"/>
</dbReference>
<sequence length="390" mass="44526">MILLKPYQGTRAVINLDHLEHNYRCLTSFVKQKTKICCVIKANGYGHGSLELAKLYEKLGADYFAVATASEAMELRKNKIDLPIVCLGYVPESSYEELIKTRVDIPVFSYEVARRLSQVAGAIGECADIHIKIDSGMSRIGFQCTQESIRDIERIRELPNLYFKGIFTHFARADEVQRETTLQQFDRFMSMVSLLEAEDIHFEIRHCCNTAGTVYYPEFHLDMVRLGISLYGYYPSDDVDKEKVELHPAMSLYSCLSHIKKLERARGIGYGHKYTVTDDYELIGTVPIGYADGFTRMLNNKADFEICGECCEVVGSICMDQCMVKLNKDGDYRIGETVTIYSDKPGFGADRLARRLGTVSYEIICMLSRRVPRIYTRENKVVKVIDYLRL</sequence>
<dbReference type="SUPFAM" id="SSF51419">
    <property type="entry name" value="PLP-binding barrel"/>
    <property type="match status" value="1"/>
</dbReference>
<comment type="cofactor">
    <cofactor evidence="1 4">
        <name>pyridoxal 5'-phosphate</name>
        <dbReference type="ChEBI" id="CHEBI:597326"/>
    </cofactor>
</comment>
<dbReference type="Proteomes" id="UP001595916">
    <property type="component" value="Unassembled WGS sequence"/>
</dbReference>
<dbReference type="PANTHER" id="PTHR30511:SF0">
    <property type="entry name" value="ALANINE RACEMASE, CATABOLIC-RELATED"/>
    <property type="match status" value="1"/>
</dbReference>
<organism evidence="6 7">
    <name type="scientific">Filifactor villosus</name>
    <dbReference type="NCBI Taxonomy" id="29374"/>
    <lineage>
        <taxon>Bacteria</taxon>
        <taxon>Bacillati</taxon>
        <taxon>Bacillota</taxon>
        <taxon>Clostridia</taxon>
        <taxon>Peptostreptococcales</taxon>
        <taxon>Filifactoraceae</taxon>
        <taxon>Filifactor</taxon>
    </lineage>
</organism>
<dbReference type="PANTHER" id="PTHR30511">
    <property type="entry name" value="ALANINE RACEMASE"/>
    <property type="match status" value="1"/>
</dbReference>
<dbReference type="Gene3D" id="2.40.37.10">
    <property type="entry name" value="Lyase, Ornithine Decarboxylase, Chain A, domain 1"/>
    <property type="match status" value="1"/>
</dbReference>
<name>A0ABV9QHB8_9FIRM</name>
<comment type="catalytic activity">
    <reaction evidence="4">
        <text>L-alanine = D-alanine</text>
        <dbReference type="Rhea" id="RHEA:20249"/>
        <dbReference type="ChEBI" id="CHEBI:57416"/>
        <dbReference type="ChEBI" id="CHEBI:57972"/>
        <dbReference type="EC" id="5.1.1.1"/>
    </reaction>
</comment>
<feature type="modified residue" description="N6-(pyridoxal phosphate)lysine" evidence="4">
    <location>
        <position position="41"/>
    </location>
</feature>
<dbReference type="Pfam" id="PF01168">
    <property type="entry name" value="Ala_racemase_N"/>
    <property type="match status" value="1"/>
</dbReference>
<dbReference type="CDD" id="cd00430">
    <property type="entry name" value="PLPDE_III_AR"/>
    <property type="match status" value="1"/>
</dbReference>
<evidence type="ECO:0000256" key="2">
    <source>
        <dbReference type="ARBA" id="ARBA00022898"/>
    </source>
</evidence>
<dbReference type="PROSITE" id="PS00395">
    <property type="entry name" value="ALANINE_RACEMASE"/>
    <property type="match status" value="1"/>
</dbReference>
<evidence type="ECO:0000313" key="7">
    <source>
        <dbReference type="Proteomes" id="UP001595916"/>
    </source>
</evidence>
<evidence type="ECO:0000313" key="6">
    <source>
        <dbReference type="EMBL" id="MFC4804025.1"/>
    </source>
</evidence>
<gene>
    <name evidence="6" type="primary">alr</name>
    <name evidence="6" type="ORF">ACFO4R_02915</name>
</gene>
<comment type="similarity">
    <text evidence="4">Belongs to the alanine racemase family.</text>
</comment>
<evidence type="ECO:0000259" key="5">
    <source>
        <dbReference type="SMART" id="SM01005"/>
    </source>
</evidence>
<feature type="active site" description="Proton acceptor; specific for D-alanine" evidence="4">
    <location>
        <position position="41"/>
    </location>
</feature>
<dbReference type="HAMAP" id="MF_01201">
    <property type="entry name" value="Ala_racemase"/>
    <property type="match status" value="1"/>
</dbReference>
<dbReference type="Pfam" id="PF00842">
    <property type="entry name" value="Ala_racemase_C"/>
    <property type="match status" value="1"/>
</dbReference>
<comment type="function">
    <text evidence="4">Catalyzes the interconversion of L-alanine and D-alanine. May also act on other amino acids.</text>
</comment>
<dbReference type="InterPro" id="IPR020622">
    <property type="entry name" value="Ala_racemase_pyridoxalP-BS"/>
</dbReference>
<feature type="domain" description="Alanine racemase C-terminal" evidence="5">
    <location>
        <begin position="249"/>
        <end position="376"/>
    </location>
</feature>
<reference evidence="7" key="1">
    <citation type="journal article" date="2019" name="Int. J. Syst. Evol. Microbiol.">
        <title>The Global Catalogue of Microorganisms (GCM) 10K type strain sequencing project: providing services to taxonomists for standard genome sequencing and annotation.</title>
        <authorList>
            <consortium name="The Broad Institute Genomics Platform"/>
            <consortium name="The Broad Institute Genome Sequencing Center for Infectious Disease"/>
            <person name="Wu L."/>
            <person name="Ma J."/>
        </authorList>
    </citation>
    <scope>NUCLEOTIDE SEQUENCE [LARGE SCALE GENOMIC DNA]</scope>
    <source>
        <strain evidence="7">CCUG 46385</strain>
    </source>
</reference>
<comment type="caution">
    <text evidence="6">The sequence shown here is derived from an EMBL/GenBank/DDBJ whole genome shotgun (WGS) entry which is preliminary data.</text>
</comment>
<feature type="binding site" evidence="4">
    <location>
        <position position="319"/>
    </location>
    <ligand>
        <name>substrate</name>
    </ligand>
</feature>
<evidence type="ECO:0000256" key="1">
    <source>
        <dbReference type="ARBA" id="ARBA00001933"/>
    </source>
</evidence>
<dbReference type="InterPro" id="IPR009006">
    <property type="entry name" value="Ala_racemase/Decarboxylase_C"/>
</dbReference>
<dbReference type="EC" id="5.1.1.1" evidence="4"/>
<accession>A0ABV9QHB8</accession>
<dbReference type="InterPro" id="IPR029066">
    <property type="entry name" value="PLP-binding_barrel"/>
</dbReference>
<proteinExistence type="inferred from homology"/>
<dbReference type="NCBIfam" id="TIGR00492">
    <property type="entry name" value="alr"/>
    <property type="match status" value="1"/>
</dbReference>
<dbReference type="GO" id="GO:0008784">
    <property type="term" value="F:alanine racemase activity"/>
    <property type="evidence" value="ECO:0007669"/>
    <property type="project" value="UniProtKB-EC"/>
</dbReference>
<dbReference type="Gene3D" id="3.20.20.10">
    <property type="entry name" value="Alanine racemase"/>
    <property type="match status" value="1"/>
</dbReference>
<evidence type="ECO:0000256" key="4">
    <source>
        <dbReference type="HAMAP-Rule" id="MF_01201"/>
    </source>
</evidence>
<evidence type="ECO:0000256" key="3">
    <source>
        <dbReference type="ARBA" id="ARBA00023235"/>
    </source>
</evidence>
<dbReference type="InterPro" id="IPR000821">
    <property type="entry name" value="Ala_racemase"/>
</dbReference>
<comment type="pathway">
    <text evidence="4">Amino-acid biosynthesis; D-alanine biosynthesis; D-alanine from L-alanine: step 1/1.</text>
</comment>
<keyword evidence="2 4" id="KW-0663">Pyridoxal phosphate</keyword>
<protein>
    <recommendedName>
        <fullName evidence="4">Alanine racemase</fullName>
        <ecNumber evidence="4">5.1.1.1</ecNumber>
    </recommendedName>
</protein>
<keyword evidence="3 4" id="KW-0413">Isomerase</keyword>
<dbReference type="InterPro" id="IPR011079">
    <property type="entry name" value="Ala_racemase_C"/>
</dbReference>